<evidence type="ECO:0000313" key="2">
    <source>
        <dbReference type="Proteomes" id="UP000218334"/>
    </source>
</evidence>
<proteinExistence type="predicted"/>
<gene>
    <name evidence="1" type="ORF">ARMSODRAFT_983991</name>
</gene>
<dbReference type="EMBL" id="KZ293562">
    <property type="protein sequence ID" value="PBK58272.1"/>
    <property type="molecule type" value="Genomic_DNA"/>
</dbReference>
<organism evidence="1 2">
    <name type="scientific">Armillaria solidipes</name>
    <dbReference type="NCBI Taxonomy" id="1076256"/>
    <lineage>
        <taxon>Eukaryota</taxon>
        <taxon>Fungi</taxon>
        <taxon>Dikarya</taxon>
        <taxon>Basidiomycota</taxon>
        <taxon>Agaricomycotina</taxon>
        <taxon>Agaricomycetes</taxon>
        <taxon>Agaricomycetidae</taxon>
        <taxon>Agaricales</taxon>
        <taxon>Marasmiineae</taxon>
        <taxon>Physalacriaceae</taxon>
        <taxon>Armillaria</taxon>
    </lineage>
</organism>
<sequence length="322" mass="37352">MYRRPNEIWEGKGAMTRFKSLTDFLSGSQRESQDDIMSLYVYLWLTTQRQHGLAFLEWTGNFSTHFLKSSRHGSPGKFGNSLVLLGQKRLILLFVFGSFWPKPARPPWLLGMSSDEQAYYADKVQKAKNLKEYVSYRYRRGNGSIKVYVGNYDPDGATASPFQGDNTNIAHRKSQFVARMPMVLKAEGDIREVIYAENYFRWFPDRDSSSFRSSTVICMNMDTFWVVRGVHGMDQYIYHTYPVTRWLRTLARRNLEQLQMQMGVRNSTKTKMKGWQNRPQEAPAKLCPERLPILGLKDAISDKLFDGPAGRPKNFPERDFGF</sequence>
<keyword evidence="2" id="KW-1185">Reference proteome</keyword>
<accession>A0A2H3ATN2</accession>
<evidence type="ECO:0000313" key="1">
    <source>
        <dbReference type="EMBL" id="PBK58272.1"/>
    </source>
</evidence>
<dbReference type="AlphaFoldDB" id="A0A2H3ATN2"/>
<reference evidence="2" key="1">
    <citation type="journal article" date="2017" name="Nat. Ecol. Evol.">
        <title>Genome expansion and lineage-specific genetic innovations in the forest pathogenic fungi Armillaria.</title>
        <authorList>
            <person name="Sipos G."/>
            <person name="Prasanna A.N."/>
            <person name="Walter M.C."/>
            <person name="O'Connor E."/>
            <person name="Balint B."/>
            <person name="Krizsan K."/>
            <person name="Kiss B."/>
            <person name="Hess J."/>
            <person name="Varga T."/>
            <person name="Slot J."/>
            <person name="Riley R."/>
            <person name="Boka B."/>
            <person name="Rigling D."/>
            <person name="Barry K."/>
            <person name="Lee J."/>
            <person name="Mihaltcheva S."/>
            <person name="LaButti K."/>
            <person name="Lipzen A."/>
            <person name="Waldron R."/>
            <person name="Moloney N.M."/>
            <person name="Sperisen C."/>
            <person name="Kredics L."/>
            <person name="Vagvoelgyi C."/>
            <person name="Patrignani A."/>
            <person name="Fitzpatrick D."/>
            <person name="Nagy I."/>
            <person name="Doyle S."/>
            <person name="Anderson J.B."/>
            <person name="Grigoriev I.V."/>
            <person name="Gueldener U."/>
            <person name="Muensterkoetter M."/>
            <person name="Nagy L.G."/>
        </authorList>
    </citation>
    <scope>NUCLEOTIDE SEQUENCE [LARGE SCALE GENOMIC DNA]</scope>
    <source>
        <strain evidence="2">28-4</strain>
    </source>
</reference>
<dbReference type="Proteomes" id="UP000218334">
    <property type="component" value="Unassembled WGS sequence"/>
</dbReference>
<name>A0A2H3ATN2_9AGAR</name>
<protein>
    <submittedName>
        <fullName evidence="1">Uncharacterized protein</fullName>
    </submittedName>
</protein>